<evidence type="ECO:0000313" key="1">
    <source>
        <dbReference type="EMBL" id="JAH82290.1"/>
    </source>
</evidence>
<dbReference type="EMBL" id="GBXM01026287">
    <property type="protein sequence ID" value="JAH82290.1"/>
    <property type="molecule type" value="Transcribed_RNA"/>
</dbReference>
<sequence>MCLYRWKAKSRFSWYTFRLPAAESLWTPWLLC</sequence>
<reference evidence="1" key="2">
    <citation type="journal article" date="2015" name="Fish Shellfish Immunol.">
        <title>Early steps in the European eel (Anguilla anguilla)-Vibrio vulnificus interaction in the gills: Role of the RtxA13 toxin.</title>
        <authorList>
            <person name="Callol A."/>
            <person name="Pajuelo D."/>
            <person name="Ebbesson L."/>
            <person name="Teles M."/>
            <person name="MacKenzie S."/>
            <person name="Amaro C."/>
        </authorList>
    </citation>
    <scope>NUCLEOTIDE SEQUENCE</scope>
</reference>
<name>A0A0E9VYB8_ANGAN</name>
<reference evidence="1" key="1">
    <citation type="submission" date="2014-11" db="EMBL/GenBank/DDBJ databases">
        <authorList>
            <person name="Amaro Gonzalez C."/>
        </authorList>
    </citation>
    <scope>NUCLEOTIDE SEQUENCE</scope>
</reference>
<accession>A0A0E9VYB8</accession>
<protein>
    <submittedName>
        <fullName evidence="1">Uncharacterized protein</fullName>
    </submittedName>
</protein>
<dbReference type="AlphaFoldDB" id="A0A0E9VYB8"/>
<proteinExistence type="predicted"/>
<organism evidence="1">
    <name type="scientific">Anguilla anguilla</name>
    <name type="common">European freshwater eel</name>
    <name type="synonym">Muraena anguilla</name>
    <dbReference type="NCBI Taxonomy" id="7936"/>
    <lineage>
        <taxon>Eukaryota</taxon>
        <taxon>Metazoa</taxon>
        <taxon>Chordata</taxon>
        <taxon>Craniata</taxon>
        <taxon>Vertebrata</taxon>
        <taxon>Euteleostomi</taxon>
        <taxon>Actinopterygii</taxon>
        <taxon>Neopterygii</taxon>
        <taxon>Teleostei</taxon>
        <taxon>Anguilliformes</taxon>
        <taxon>Anguillidae</taxon>
        <taxon>Anguilla</taxon>
    </lineage>
</organism>